<feature type="transmembrane region" description="Helical" evidence="6">
    <location>
        <begin position="42"/>
        <end position="62"/>
    </location>
</feature>
<dbReference type="Pfam" id="PF04116">
    <property type="entry name" value="FA_hydroxylase"/>
    <property type="match status" value="1"/>
</dbReference>
<dbReference type="EMBL" id="RBAK01000001">
    <property type="protein sequence ID" value="RKN50309.1"/>
    <property type="molecule type" value="Genomic_DNA"/>
</dbReference>
<feature type="transmembrane region" description="Helical" evidence="6">
    <location>
        <begin position="115"/>
        <end position="136"/>
    </location>
</feature>
<evidence type="ECO:0000256" key="1">
    <source>
        <dbReference type="ARBA" id="ARBA00004370"/>
    </source>
</evidence>
<comment type="caution">
    <text evidence="8">The sequence shown here is derived from an EMBL/GenBank/DDBJ whole genome shotgun (WGS) entry which is preliminary data.</text>
</comment>
<keyword evidence="9" id="KW-1185">Reference proteome</keyword>
<proteinExistence type="predicted"/>
<comment type="subcellular location">
    <subcellularLocation>
        <location evidence="1">Membrane</location>
    </subcellularLocation>
</comment>
<name>A0A3A9ZQ36_9ACTN</name>
<dbReference type="Proteomes" id="UP000281726">
    <property type="component" value="Unassembled WGS sequence"/>
</dbReference>
<keyword evidence="4 6" id="KW-0472">Membrane</keyword>
<dbReference type="PANTHER" id="PTHR11863">
    <property type="entry name" value="STEROL DESATURASE"/>
    <property type="match status" value="1"/>
</dbReference>
<evidence type="ECO:0000256" key="5">
    <source>
        <dbReference type="SAM" id="MobiDB-lite"/>
    </source>
</evidence>
<sequence length="317" mass="34346">MKTGTCTHPAVASALRYGYAPVMLLGVNGAGIAVAAAGAPKLWLLVLLAAAVALSFAVERLIPYTPDWNTGHDDAGRDRIHAMVNETLILASVAAIPLLAATVPTAALWPTRWPFLLQVLAAILVADLGITLVHYASHHIGALWRFHAVHHSLRRMYGLNGLMKHPLHQTIEMTAGVAPLILLGLPVNVASALALAVAVQLLLQHSNADYRVGRLTYLLALNEGHRFHHLKWAGVGDVNFGLFTLLWDHALGTFSYDPARRFTTDDLGMAAKPHYPHRYWAQLIEPFKRSGACHSQPSPTALGHSDNRPPQPVAPAR</sequence>
<protein>
    <submittedName>
        <fullName evidence="8">Sterol desaturase family protein</fullName>
    </submittedName>
</protein>
<organism evidence="8 9">
    <name type="scientific">Micromonospora endolithica</name>
    <dbReference type="NCBI Taxonomy" id="230091"/>
    <lineage>
        <taxon>Bacteria</taxon>
        <taxon>Bacillati</taxon>
        <taxon>Actinomycetota</taxon>
        <taxon>Actinomycetes</taxon>
        <taxon>Micromonosporales</taxon>
        <taxon>Micromonosporaceae</taxon>
        <taxon>Micromonospora</taxon>
    </lineage>
</organism>
<dbReference type="GO" id="GO:0016020">
    <property type="term" value="C:membrane"/>
    <property type="evidence" value="ECO:0007669"/>
    <property type="project" value="UniProtKB-SubCell"/>
</dbReference>
<evidence type="ECO:0000256" key="6">
    <source>
        <dbReference type="SAM" id="Phobius"/>
    </source>
</evidence>
<dbReference type="InterPro" id="IPR050307">
    <property type="entry name" value="Sterol_Desaturase_Related"/>
</dbReference>
<feature type="domain" description="Fatty acid hydroxylase" evidence="7">
    <location>
        <begin position="120"/>
        <end position="253"/>
    </location>
</feature>
<evidence type="ECO:0000256" key="3">
    <source>
        <dbReference type="ARBA" id="ARBA00022989"/>
    </source>
</evidence>
<dbReference type="OrthoDB" id="9770329at2"/>
<evidence type="ECO:0000256" key="2">
    <source>
        <dbReference type="ARBA" id="ARBA00022692"/>
    </source>
</evidence>
<dbReference type="GO" id="GO:0016491">
    <property type="term" value="F:oxidoreductase activity"/>
    <property type="evidence" value="ECO:0007669"/>
    <property type="project" value="InterPro"/>
</dbReference>
<feature type="transmembrane region" description="Helical" evidence="6">
    <location>
        <begin position="82"/>
        <end position="103"/>
    </location>
</feature>
<dbReference type="InterPro" id="IPR006694">
    <property type="entry name" value="Fatty_acid_hydroxylase"/>
</dbReference>
<evidence type="ECO:0000259" key="7">
    <source>
        <dbReference type="Pfam" id="PF04116"/>
    </source>
</evidence>
<keyword evidence="2 6" id="KW-0812">Transmembrane</keyword>
<accession>A0A3A9ZQ36</accession>
<reference evidence="8 9" key="1">
    <citation type="journal article" date="2004" name="Syst. Appl. Microbiol.">
        <title>Cryptoendolithic actinomycetes from antarctic sandstone rock samples: Micromonospora endolithica sp. nov. and two isolates related to Micromonospora coerulea Jensen 1932.</title>
        <authorList>
            <person name="Hirsch P."/>
            <person name="Mevs U."/>
            <person name="Kroppenstedt R.M."/>
            <person name="Schumann P."/>
            <person name="Stackebrandt E."/>
        </authorList>
    </citation>
    <scope>NUCLEOTIDE SEQUENCE [LARGE SCALE GENOMIC DNA]</scope>
    <source>
        <strain evidence="8 9">JCM 12677</strain>
    </source>
</reference>
<feature type="transmembrane region" description="Helical" evidence="6">
    <location>
        <begin position="17"/>
        <end position="35"/>
    </location>
</feature>
<evidence type="ECO:0000313" key="8">
    <source>
        <dbReference type="EMBL" id="RKN50309.1"/>
    </source>
</evidence>
<dbReference type="AlphaFoldDB" id="A0A3A9ZQ36"/>
<evidence type="ECO:0000313" key="9">
    <source>
        <dbReference type="Proteomes" id="UP000281726"/>
    </source>
</evidence>
<dbReference type="GO" id="GO:0005506">
    <property type="term" value="F:iron ion binding"/>
    <property type="evidence" value="ECO:0007669"/>
    <property type="project" value="InterPro"/>
</dbReference>
<feature type="transmembrane region" description="Helical" evidence="6">
    <location>
        <begin position="180"/>
        <end position="203"/>
    </location>
</feature>
<evidence type="ECO:0000256" key="4">
    <source>
        <dbReference type="ARBA" id="ARBA00023136"/>
    </source>
</evidence>
<dbReference type="RefSeq" id="WP_120723590.1">
    <property type="nucleotide sequence ID" value="NZ_RBAK01000001.1"/>
</dbReference>
<feature type="region of interest" description="Disordered" evidence="5">
    <location>
        <begin position="290"/>
        <end position="317"/>
    </location>
</feature>
<keyword evidence="3 6" id="KW-1133">Transmembrane helix</keyword>
<gene>
    <name evidence="8" type="ORF">D7223_00360</name>
</gene>
<dbReference type="GO" id="GO:0008610">
    <property type="term" value="P:lipid biosynthetic process"/>
    <property type="evidence" value="ECO:0007669"/>
    <property type="project" value="InterPro"/>
</dbReference>